<evidence type="ECO:0000313" key="1">
    <source>
        <dbReference type="EMBL" id="CDO03123.1"/>
    </source>
</evidence>
<name>W9ACB9_9BACI</name>
<organism evidence="1 2">
    <name type="scientific">Oceanobacillus picturae</name>
    <dbReference type="NCBI Taxonomy" id="171693"/>
    <lineage>
        <taxon>Bacteria</taxon>
        <taxon>Bacillati</taxon>
        <taxon>Bacillota</taxon>
        <taxon>Bacilli</taxon>
        <taxon>Bacillales</taxon>
        <taxon>Bacillaceae</taxon>
        <taxon>Oceanobacillus</taxon>
    </lineage>
</organism>
<proteinExistence type="predicted"/>
<dbReference type="EMBL" id="CCAX010000001">
    <property type="protein sequence ID" value="CDO03123.1"/>
    <property type="molecule type" value="Genomic_DNA"/>
</dbReference>
<dbReference type="AlphaFoldDB" id="W9ACB9"/>
<dbReference type="eggNOG" id="ENOG502ZNFA">
    <property type="taxonomic scope" value="Bacteria"/>
</dbReference>
<dbReference type="Proteomes" id="UP000028863">
    <property type="component" value="Unassembled WGS sequence"/>
</dbReference>
<keyword evidence="2" id="KW-1185">Reference proteome</keyword>
<reference evidence="1" key="1">
    <citation type="submission" date="2014-03" db="EMBL/GenBank/DDBJ databases">
        <title>Draft genome sequencing of Oceanobacillus picturae strain S1 isolated from human gut.</title>
        <authorList>
            <person name="Croce O."/>
            <person name="Lagier J.C."/>
            <person name="Raoult D."/>
        </authorList>
    </citation>
    <scope>NUCLEOTIDE SEQUENCE [LARGE SCALE GENOMIC DNA]</scope>
    <source>
        <strain evidence="1">S1</strain>
    </source>
</reference>
<dbReference type="STRING" id="171693.BN988_01623"/>
<sequence>MITLIGEGKPLERSKDREVGEGLVRLLDDMEKFITKEVLEEITGFYNQGNKIVDIAATFRMDPDFVFIALFHQARNGNVIWPFAYRISSEVTE</sequence>
<accession>W9ACB9</accession>
<evidence type="ECO:0000313" key="2">
    <source>
        <dbReference type="Proteomes" id="UP000028863"/>
    </source>
</evidence>
<dbReference type="RefSeq" id="WP_036574799.1">
    <property type="nucleotide sequence ID" value="NZ_CABLBW010000001.1"/>
</dbReference>
<protein>
    <submittedName>
        <fullName evidence="1">Uncharacterized protein</fullName>
    </submittedName>
</protein>
<comment type="caution">
    <text evidence="1">The sequence shown here is derived from an EMBL/GenBank/DDBJ whole genome shotgun (WGS) entry which is preliminary data.</text>
</comment>
<reference evidence="1" key="2">
    <citation type="submission" date="2014-03" db="EMBL/GenBank/DDBJ databases">
        <authorList>
            <person name="Urmite Genomes"/>
        </authorList>
    </citation>
    <scope>NUCLEOTIDE SEQUENCE</scope>
    <source>
        <strain evidence="1">S1</strain>
    </source>
</reference>
<gene>
    <name evidence="1" type="ORF">BN988_01623</name>
</gene>